<dbReference type="Gene3D" id="2.60.40.1180">
    <property type="entry name" value="Golgi alpha-mannosidase II"/>
    <property type="match status" value="1"/>
</dbReference>
<sequence>MADFGYDISDYRDIDPRFGTLAEFDHLLAEAHRRGLRVLLDFVPNHTSDRHPWFVEARSSRDNPKRDMYIWRDPAPDGGPPNNWPSNFGGSGWEWDEATKQYYYHAFLKEQPDLNWRNPEVCREMYDVLRFWLDRGVDGFRVDVIWHLIKDDQFRDNPVNPDWTPDMPPHTKVLQIYNTDRPEVHEVVSQMRGVLEEYGRDRLLIGEIYLPIARLVAYYGRELRGAHLPFNFHLIEAEWDARHLQRQIEEYEAALPEGGWPNWVLSNHDKPRIAARVGRQQARVAAMMLLTLRGTPTIYYGDEIAMTDVEIPFDRVEDPFERRVPGQGFGRDPQRTPMQWSGGPNAGFSAVAPWLPIAPDVAQFNVEVERDDPASMLSFYRRLLALRRRSDALTIGRYSTVHAAGDVLAYMRETEDERYLIVLNLGPAASEIMVPGPCRIVLGTGGDRTDEQIEEKLHLGGNEGVLVEMLA</sequence>
<evidence type="ECO:0000259" key="2">
    <source>
        <dbReference type="SMART" id="SM00642"/>
    </source>
</evidence>
<dbReference type="InterPro" id="IPR013780">
    <property type="entry name" value="Glyco_hydro_b"/>
</dbReference>
<keyword evidence="3" id="KW-0378">Hydrolase</keyword>
<gene>
    <name evidence="3" type="ORF">PPNSA23_43130</name>
</gene>
<dbReference type="PANTHER" id="PTHR10357">
    <property type="entry name" value="ALPHA-AMYLASE FAMILY MEMBER"/>
    <property type="match status" value="1"/>
</dbReference>
<proteinExistence type="inferred from homology"/>
<evidence type="ECO:0000313" key="3">
    <source>
        <dbReference type="EMBL" id="GAB1584370.1"/>
    </source>
</evidence>
<dbReference type="SUPFAM" id="SSF51011">
    <property type="entry name" value="Glycosyl hydrolase domain"/>
    <property type="match status" value="1"/>
</dbReference>
<dbReference type="PANTHER" id="PTHR10357:SF179">
    <property type="entry name" value="NEUTRAL AND BASIC AMINO ACID TRANSPORT PROTEIN RBAT"/>
    <property type="match status" value="1"/>
</dbReference>
<comment type="similarity">
    <text evidence="1">Belongs to the glycosyl hydrolase 13 family.</text>
</comment>
<dbReference type="Gene3D" id="3.90.400.10">
    <property type="entry name" value="Oligo-1,6-glucosidase, Domain 2"/>
    <property type="match status" value="1"/>
</dbReference>
<evidence type="ECO:0000256" key="1">
    <source>
        <dbReference type="ARBA" id="ARBA00008061"/>
    </source>
</evidence>
<name>A0ABQ0H636_9HYPH</name>
<dbReference type="GO" id="GO:0016787">
    <property type="term" value="F:hydrolase activity"/>
    <property type="evidence" value="ECO:0007669"/>
    <property type="project" value="UniProtKB-KW"/>
</dbReference>
<comment type="caution">
    <text evidence="3">The sequence shown here is derived from an EMBL/GenBank/DDBJ whole genome shotgun (WGS) entry which is preliminary data.</text>
</comment>
<reference evidence="3 4" key="1">
    <citation type="submission" date="2024-10" db="EMBL/GenBank/DDBJ databases">
        <title>Isolation, draft genome sequencing and identification of Phyllobacterium sp. NSA23, isolated from leaf soil.</title>
        <authorList>
            <person name="Akita H."/>
        </authorList>
    </citation>
    <scope>NUCLEOTIDE SEQUENCE [LARGE SCALE GENOMIC DNA]</scope>
    <source>
        <strain evidence="3 4">NSA23</strain>
    </source>
</reference>
<dbReference type="InterPro" id="IPR017853">
    <property type="entry name" value="GH"/>
</dbReference>
<dbReference type="CDD" id="cd11331">
    <property type="entry name" value="AmyAc_OligoGlu_like"/>
    <property type="match status" value="1"/>
</dbReference>
<dbReference type="EMBL" id="BAAFZP010000002">
    <property type="protein sequence ID" value="GAB1584370.1"/>
    <property type="molecule type" value="Genomic_DNA"/>
</dbReference>
<dbReference type="Proteomes" id="UP001628091">
    <property type="component" value="Unassembled WGS sequence"/>
</dbReference>
<protein>
    <submittedName>
        <fullName evidence="3">Alpha-amylase family glycosyl hydrolase</fullName>
    </submittedName>
</protein>
<evidence type="ECO:0000313" key="4">
    <source>
        <dbReference type="Proteomes" id="UP001628091"/>
    </source>
</evidence>
<dbReference type="InterPro" id="IPR006047">
    <property type="entry name" value="GH13_cat_dom"/>
</dbReference>
<dbReference type="Pfam" id="PF00128">
    <property type="entry name" value="Alpha-amylase"/>
    <property type="match status" value="1"/>
</dbReference>
<feature type="domain" description="Glycosyl hydrolase family 13 catalytic" evidence="2">
    <location>
        <begin position="2"/>
        <end position="335"/>
    </location>
</feature>
<dbReference type="SMART" id="SM00642">
    <property type="entry name" value="Aamy"/>
    <property type="match status" value="1"/>
</dbReference>
<keyword evidence="4" id="KW-1185">Reference proteome</keyword>
<dbReference type="Gene3D" id="3.20.20.80">
    <property type="entry name" value="Glycosidases"/>
    <property type="match status" value="2"/>
</dbReference>
<dbReference type="InterPro" id="IPR045857">
    <property type="entry name" value="O16G_dom_2"/>
</dbReference>
<organism evidence="3 4">
    <name type="scientific">Phyllobacterium phragmitis</name>
    <dbReference type="NCBI Taxonomy" id="2670329"/>
    <lineage>
        <taxon>Bacteria</taxon>
        <taxon>Pseudomonadati</taxon>
        <taxon>Pseudomonadota</taxon>
        <taxon>Alphaproteobacteria</taxon>
        <taxon>Hyphomicrobiales</taxon>
        <taxon>Phyllobacteriaceae</taxon>
        <taxon>Phyllobacterium</taxon>
    </lineage>
</organism>
<dbReference type="SUPFAM" id="SSF51445">
    <property type="entry name" value="(Trans)glycosidases"/>
    <property type="match status" value="1"/>
</dbReference>
<accession>A0ABQ0H636</accession>